<evidence type="ECO:0000256" key="3">
    <source>
        <dbReference type="ARBA" id="ARBA00022833"/>
    </source>
</evidence>
<dbReference type="PROSITE" id="PS50081">
    <property type="entry name" value="ZF_DAG_PE_2"/>
    <property type="match status" value="1"/>
</dbReference>
<keyword evidence="1 5" id="KW-0344">Guanine-nucleotide releasing factor</keyword>
<dbReference type="PROSITE" id="PS00479">
    <property type="entry name" value="ZF_DAG_PE_1"/>
    <property type="match status" value="1"/>
</dbReference>
<evidence type="ECO:0000256" key="2">
    <source>
        <dbReference type="ARBA" id="ARBA00022723"/>
    </source>
</evidence>
<evidence type="ECO:0000256" key="1">
    <source>
        <dbReference type="ARBA" id="ARBA00022658"/>
    </source>
</evidence>
<dbReference type="Gene3D" id="1.20.870.10">
    <property type="entry name" value="Son of sevenless (SoS) protein Chain: S domain 1"/>
    <property type="match status" value="1"/>
</dbReference>
<feature type="domain" description="EF-hand" evidence="8">
    <location>
        <begin position="737"/>
        <end position="763"/>
    </location>
</feature>
<dbReference type="GO" id="GO:0005886">
    <property type="term" value="C:plasma membrane"/>
    <property type="evidence" value="ECO:0007669"/>
    <property type="project" value="TreeGrafter"/>
</dbReference>
<dbReference type="CDD" id="cd00051">
    <property type="entry name" value="EFh"/>
    <property type="match status" value="1"/>
</dbReference>
<dbReference type="InterPro" id="IPR036964">
    <property type="entry name" value="RASGEF_cat_dom_sf"/>
</dbReference>
<comment type="caution">
    <text evidence="9">The sequence shown here is derived from an EMBL/GenBank/DDBJ whole genome shotgun (WGS) entry which is preliminary data.</text>
</comment>
<name>A0AAV7KPM5_9METZ</name>
<dbReference type="InterPro" id="IPR002048">
    <property type="entry name" value="EF_hand_dom"/>
</dbReference>
<keyword evidence="4" id="KW-0106">Calcium</keyword>
<keyword evidence="3" id="KW-0862">Zinc</keyword>
<dbReference type="Gene3D" id="1.10.840.10">
    <property type="entry name" value="Ras guanine-nucleotide exchange factors catalytic domain"/>
    <property type="match status" value="1"/>
</dbReference>
<dbReference type="InterPro" id="IPR018247">
    <property type="entry name" value="EF_Hand_1_Ca_BS"/>
</dbReference>
<dbReference type="Pfam" id="PF13202">
    <property type="entry name" value="EF-hand_5"/>
    <property type="match status" value="1"/>
</dbReference>
<dbReference type="SUPFAM" id="SSF57889">
    <property type="entry name" value="Cysteine-rich domain"/>
    <property type="match status" value="1"/>
</dbReference>
<dbReference type="EMBL" id="JAKMXF010000008">
    <property type="protein sequence ID" value="KAI6661749.1"/>
    <property type="molecule type" value="Genomic_DNA"/>
</dbReference>
<dbReference type="SMART" id="SM00147">
    <property type="entry name" value="RasGEF"/>
    <property type="match status" value="1"/>
</dbReference>
<dbReference type="SUPFAM" id="SSF47473">
    <property type="entry name" value="EF-hand"/>
    <property type="match status" value="1"/>
</dbReference>
<dbReference type="InterPro" id="IPR008937">
    <property type="entry name" value="Ras-like_GEF"/>
</dbReference>
<keyword evidence="2" id="KW-0479">Metal-binding</keyword>
<sequence length="985" mass="112552">MNRKNACFVPPISSHSNLLYDTTLRSNSKVEELCINEQQNLSNASKYSPATTSKYQILGSVVNVPVHLPKSLSQSSSSKHSNTDNSVLVSELNCRPSSQTLSFSSISSGSSTSEFLSNNYLESNVQAKGSISPTSFKCKLNFWEEKLKPTRPTDYSHVNPVVQKPCFNSPYSSLKLRLKRSSYCADSPHEDIFHEHCQDSNFYFNASQMDDNYGNSKNTRLNCISPPPTSTTCNNVQIGLYVANSMREAKMQSPIDSLILRIIHHFSSPVHDVIDSMSTTPYSFFLSYKWICIAPDVLACKLRLLFTYQLCYSPEGNLKPLSLLQLATPKQKLLVTQTFRYWIRLFPEDFPPNSLVLDVMHSLKVVMKKENMTHLLSLLELQYFDTFSYNRKLSLVTKNSNLENNSWNSNYIVPEAFEILKVSPAELAKIIIWMEYSLFLEIPFDEFRHYTKMQNSTETPHIQHSIKESNSVAMWVKSSILNVDAPDERALIIEKFIDVANETRKLHAFQTLMSLIGALNSGCVCQQRLTLSWSLVPKERIRIYEEMSNLLTVKNNYCSYRNELEHIKKQEKNFYFPILGVLFKDLIQLDAKSNTIDTGRQIEINEAKLILVAKTIETWRNSQNSTLPKFPNLGQVELVKAAIQLCSIIDEDELYKKSFLQEPASIHLGDVPLKENEIFSQFIKNFDKEKIDPAVVKLHVKAMTRAIFSAYDKNHNGYLTELEFVSIKKNFPFIKNFSELDKNKDGFICEDELYVFLFTSLGILRNFFTHDFKEFHEYHPAVCSHCKSIMWCPIEAACKCRDCDIICHKQCRQKLVAECKPNILNLRRHKVPKDTCKRTKLLAQTLDRDRHHSATELTECCVAEKVSLASNRDATCESGLLSTSDFPSSEFSNTCDDKSKLCAQNDRLTSQLSTALSIISQLKSENRSLLSELAVVKAQLYSSTHDLQLNNFELQRQFSNVRDATGEFLLQQFALINTSKSQSYV</sequence>
<dbReference type="PROSITE" id="PS00018">
    <property type="entry name" value="EF_HAND_1"/>
    <property type="match status" value="2"/>
</dbReference>
<evidence type="ECO:0000259" key="7">
    <source>
        <dbReference type="PROSITE" id="PS50081"/>
    </source>
</evidence>
<dbReference type="PANTHER" id="PTHR23113:SF252">
    <property type="entry name" value="RAS GUANYL-RELEASING PROTEIN 3"/>
    <property type="match status" value="1"/>
</dbReference>
<dbReference type="InterPro" id="IPR001895">
    <property type="entry name" value="RASGEF_cat_dom"/>
</dbReference>
<evidence type="ECO:0000256" key="4">
    <source>
        <dbReference type="ARBA" id="ARBA00022837"/>
    </source>
</evidence>
<dbReference type="PROSITE" id="PS50009">
    <property type="entry name" value="RASGEF_CAT"/>
    <property type="match status" value="1"/>
</dbReference>
<evidence type="ECO:0000313" key="10">
    <source>
        <dbReference type="Proteomes" id="UP001165289"/>
    </source>
</evidence>
<dbReference type="SMART" id="SM00054">
    <property type="entry name" value="EFh"/>
    <property type="match status" value="2"/>
</dbReference>
<dbReference type="PROSITE" id="PS50222">
    <property type="entry name" value="EF_HAND_2"/>
    <property type="match status" value="2"/>
</dbReference>
<dbReference type="GO" id="GO:0005509">
    <property type="term" value="F:calcium ion binding"/>
    <property type="evidence" value="ECO:0007669"/>
    <property type="project" value="InterPro"/>
</dbReference>
<reference evidence="9 10" key="1">
    <citation type="journal article" date="2023" name="BMC Biol.">
        <title>The compact genome of the sponge Oopsacas minuta (Hexactinellida) is lacking key metazoan core genes.</title>
        <authorList>
            <person name="Santini S."/>
            <person name="Schenkelaars Q."/>
            <person name="Jourda C."/>
            <person name="Duchesne M."/>
            <person name="Belahbib H."/>
            <person name="Rocher C."/>
            <person name="Selva M."/>
            <person name="Riesgo A."/>
            <person name="Vervoort M."/>
            <person name="Leys S.P."/>
            <person name="Kodjabachian L."/>
            <person name="Le Bivic A."/>
            <person name="Borchiellini C."/>
            <person name="Claverie J.M."/>
            <person name="Renard E."/>
        </authorList>
    </citation>
    <scope>NUCLEOTIDE SEQUENCE [LARGE SCALE GENOMIC DNA]</scope>
    <source>
        <strain evidence="9">SPO-2</strain>
    </source>
</reference>
<dbReference type="GO" id="GO:0007265">
    <property type="term" value="P:Ras protein signal transduction"/>
    <property type="evidence" value="ECO:0007669"/>
    <property type="project" value="TreeGrafter"/>
</dbReference>
<dbReference type="Proteomes" id="UP001165289">
    <property type="component" value="Unassembled WGS sequence"/>
</dbReference>
<dbReference type="Gene3D" id="3.30.60.20">
    <property type="match status" value="1"/>
</dbReference>
<dbReference type="SUPFAM" id="SSF48366">
    <property type="entry name" value="Ras GEF"/>
    <property type="match status" value="1"/>
</dbReference>
<dbReference type="Pfam" id="PF00130">
    <property type="entry name" value="C1_1"/>
    <property type="match status" value="1"/>
</dbReference>
<accession>A0AAV7KPM5</accession>
<evidence type="ECO:0000313" key="9">
    <source>
        <dbReference type="EMBL" id="KAI6661749.1"/>
    </source>
</evidence>
<evidence type="ECO:0000256" key="5">
    <source>
        <dbReference type="PROSITE-ProRule" id="PRU00168"/>
    </source>
</evidence>
<feature type="domain" description="Phorbol-ester/DAG-type" evidence="7">
    <location>
        <begin position="769"/>
        <end position="819"/>
    </location>
</feature>
<keyword evidence="10" id="KW-1185">Reference proteome</keyword>
<feature type="domain" description="Ras-GEF" evidence="6">
    <location>
        <begin position="423"/>
        <end position="664"/>
    </location>
</feature>
<dbReference type="Gene3D" id="1.10.238.10">
    <property type="entry name" value="EF-hand"/>
    <property type="match status" value="1"/>
</dbReference>
<feature type="domain" description="EF-hand" evidence="8">
    <location>
        <begin position="699"/>
        <end position="734"/>
    </location>
</feature>
<dbReference type="InterPro" id="IPR023578">
    <property type="entry name" value="Ras_GEF_dom_sf"/>
</dbReference>
<dbReference type="Pfam" id="PF00617">
    <property type="entry name" value="RasGEF"/>
    <property type="match status" value="1"/>
</dbReference>
<dbReference type="GO" id="GO:0005085">
    <property type="term" value="F:guanyl-nucleotide exchange factor activity"/>
    <property type="evidence" value="ECO:0007669"/>
    <property type="project" value="UniProtKB-KW"/>
</dbReference>
<organism evidence="9 10">
    <name type="scientific">Oopsacas minuta</name>
    <dbReference type="NCBI Taxonomy" id="111878"/>
    <lineage>
        <taxon>Eukaryota</taxon>
        <taxon>Metazoa</taxon>
        <taxon>Porifera</taxon>
        <taxon>Hexactinellida</taxon>
        <taxon>Hexasterophora</taxon>
        <taxon>Lyssacinosida</taxon>
        <taxon>Leucopsacidae</taxon>
        <taxon>Oopsacas</taxon>
    </lineage>
</organism>
<dbReference type="InterPro" id="IPR002219">
    <property type="entry name" value="PKC_DAG/PE"/>
</dbReference>
<dbReference type="PANTHER" id="PTHR23113">
    <property type="entry name" value="GUANINE NUCLEOTIDE EXCHANGE FACTOR"/>
    <property type="match status" value="1"/>
</dbReference>
<dbReference type="AlphaFoldDB" id="A0AAV7KPM5"/>
<evidence type="ECO:0000259" key="8">
    <source>
        <dbReference type="PROSITE" id="PS50222"/>
    </source>
</evidence>
<dbReference type="InterPro" id="IPR011992">
    <property type="entry name" value="EF-hand-dom_pair"/>
</dbReference>
<evidence type="ECO:0000259" key="6">
    <source>
        <dbReference type="PROSITE" id="PS50009"/>
    </source>
</evidence>
<proteinExistence type="predicted"/>
<gene>
    <name evidence="9" type="ORF">LOD99_9883</name>
</gene>
<dbReference type="InterPro" id="IPR046349">
    <property type="entry name" value="C1-like_sf"/>
</dbReference>
<protein>
    <recommendedName>
        <fullName evidence="11">Ras guanyl-releasing protein 3</fullName>
    </recommendedName>
</protein>
<evidence type="ECO:0008006" key="11">
    <source>
        <dbReference type="Google" id="ProtNLM"/>
    </source>
</evidence>